<accession>A0AAJ0D8E9</accession>
<dbReference type="AlphaFoldDB" id="A0AAJ0D8E9"/>
<feature type="chain" id="PRO_5042519918" description="Heme haloperoxidase family profile domain-containing protein" evidence="8">
    <location>
        <begin position="18"/>
        <end position="422"/>
    </location>
</feature>
<organism evidence="10 11">
    <name type="scientific">Extremus antarcticus</name>
    <dbReference type="NCBI Taxonomy" id="702011"/>
    <lineage>
        <taxon>Eukaryota</taxon>
        <taxon>Fungi</taxon>
        <taxon>Dikarya</taxon>
        <taxon>Ascomycota</taxon>
        <taxon>Pezizomycotina</taxon>
        <taxon>Dothideomycetes</taxon>
        <taxon>Dothideomycetidae</taxon>
        <taxon>Mycosphaerellales</taxon>
        <taxon>Extremaceae</taxon>
        <taxon>Extremus</taxon>
    </lineage>
</organism>
<keyword evidence="8" id="KW-0732">Signal</keyword>
<dbReference type="EMBL" id="JAWDJX010000043">
    <property type="protein sequence ID" value="KAK3048997.1"/>
    <property type="molecule type" value="Genomic_DNA"/>
</dbReference>
<keyword evidence="3" id="KW-0349">Heme</keyword>
<evidence type="ECO:0000256" key="3">
    <source>
        <dbReference type="ARBA" id="ARBA00022617"/>
    </source>
</evidence>
<name>A0AAJ0D8E9_9PEZI</name>
<comment type="similarity">
    <text evidence="7">Belongs to the chloroperoxidase family.</text>
</comment>
<evidence type="ECO:0000256" key="4">
    <source>
        <dbReference type="ARBA" id="ARBA00022723"/>
    </source>
</evidence>
<dbReference type="Gene3D" id="1.10.489.10">
    <property type="entry name" value="Chloroperoxidase-like"/>
    <property type="match status" value="1"/>
</dbReference>
<dbReference type="GO" id="GO:0046872">
    <property type="term" value="F:metal ion binding"/>
    <property type="evidence" value="ECO:0007669"/>
    <property type="project" value="UniProtKB-KW"/>
</dbReference>
<dbReference type="PROSITE" id="PS51405">
    <property type="entry name" value="HEME_HALOPEROXIDASE"/>
    <property type="match status" value="1"/>
</dbReference>
<dbReference type="PANTHER" id="PTHR33577">
    <property type="entry name" value="STERIGMATOCYSTIN BIOSYNTHESIS PEROXIDASE STCC-RELATED"/>
    <property type="match status" value="1"/>
</dbReference>
<keyword evidence="6" id="KW-0408">Iron</keyword>
<evidence type="ECO:0000256" key="1">
    <source>
        <dbReference type="ARBA" id="ARBA00001970"/>
    </source>
</evidence>
<dbReference type="PANTHER" id="PTHR33577:SF1">
    <property type="entry name" value="HEME HALOPEROXIDASE FAMILY PROFILE DOMAIN-CONTAINING PROTEIN"/>
    <property type="match status" value="1"/>
</dbReference>
<evidence type="ECO:0000313" key="11">
    <source>
        <dbReference type="Proteomes" id="UP001271007"/>
    </source>
</evidence>
<evidence type="ECO:0000313" key="10">
    <source>
        <dbReference type="EMBL" id="KAK3048997.1"/>
    </source>
</evidence>
<evidence type="ECO:0000256" key="6">
    <source>
        <dbReference type="ARBA" id="ARBA00023004"/>
    </source>
</evidence>
<reference evidence="10" key="1">
    <citation type="submission" date="2023-04" db="EMBL/GenBank/DDBJ databases">
        <title>Black Yeasts Isolated from many extreme environments.</title>
        <authorList>
            <person name="Coleine C."/>
            <person name="Stajich J.E."/>
            <person name="Selbmann L."/>
        </authorList>
    </citation>
    <scope>NUCLEOTIDE SEQUENCE</scope>
    <source>
        <strain evidence="10">CCFEE 5312</strain>
    </source>
</reference>
<dbReference type="InterPro" id="IPR036851">
    <property type="entry name" value="Chloroperoxidase-like_sf"/>
</dbReference>
<keyword evidence="5" id="KW-0560">Oxidoreductase</keyword>
<keyword evidence="4" id="KW-0479">Metal-binding</keyword>
<dbReference type="Pfam" id="PF01328">
    <property type="entry name" value="Peroxidase_2"/>
    <property type="match status" value="1"/>
</dbReference>
<evidence type="ECO:0000259" key="9">
    <source>
        <dbReference type="PROSITE" id="PS51405"/>
    </source>
</evidence>
<dbReference type="SUPFAM" id="SSF47571">
    <property type="entry name" value="Cloroperoxidase"/>
    <property type="match status" value="1"/>
</dbReference>
<evidence type="ECO:0000256" key="5">
    <source>
        <dbReference type="ARBA" id="ARBA00023002"/>
    </source>
</evidence>
<feature type="signal peptide" evidence="8">
    <location>
        <begin position="1"/>
        <end position="17"/>
    </location>
</feature>
<evidence type="ECO:0000256" key="8">
    <source>
        <dbReference type="SAM" id="SignalP"/>
    </source>
</evidence>
<dbReference type="GO" id="GO:0004601">
    <property type="term" value="F:peroxidase activity"/>
    <property type="evidence" value="ECO:0007669"/>
    <property type="project" value="UniProtKB-KW"/>
</dbReference>
<dbReference type="Proteomes" id="UP001271007">
    <property type="component" value="Unassembled WGS sequence"/>
</dbReference>
<evidence type="ECO:0000256" key="2">
    <source>
        <dbReference type="ARBA" id="ARBA00022559"/>
    </source>
</evidence>
<keyword evidence="11" id="KW-1185">Reference proteome</keyword>
<protein>
    <recommendedName>
        <fullName evidence="9">Heme haloperoxidase family profile domain-containing protein</fullName>
    </recommendedName>
</protein>
<gene>
    <name evidence="10" type="ORF">LTR09_009651</name>
</gene>
<evidence type="ECO:0000256" key="7">
    <source>
        <dbReference type="ARBA" id="ARBA00025795"/>
    </source>
</evidence>
<dbReference type="InterPro" id="IPR000028">
    <property type="entry name" value="Chloroperoxidase"/>
</dbReference>
<comment type="cofactor">
    <cofactor evidence="1">
        <name>heme b</name>
        <dbReference type="ChEBI" id="CHEBI:60344"/>
    </cofactor>
</comment>
<comment type="caution">
    <text evidence="10">The sequence shown here is derived from an EMBL/GenBank/DDBJ whole genome shotgun (WGS) entry which is preliminary data.</text>
</comment>
<keyword evidence="2" id="KW-0575">Peroxidase</keyword>
<proteinExistence type="inferred from homology"/>
<feature type="domain" description="Heme haloperoxidase family profile" evidence="9">
    <location>
        <begin position="70"/>
        <end position="302"/>
    </location>
</feature>
<sequence>MKTSTVIAAFLAGGVAAYPNMDKMTAPLAAKAYEQARKRAIDPKAPQGAGALPLVPPPFDAKSQFVSTTGDHKWIAPGASDQRGMCPGLNALANHGYLPRNGKATITQYIDAVTSVYGMGVDLATFLATYGAVIDGPLLSWSIGGAPHTGIGGSHGNYESDSSPLKGDLYQYGNLGKLVISQYKELANMQADADEPNYNLEVLREFRGKRYQESIDKNPKYVYGPFTGLLVSQAAFTFIYRFMANKSSEYPEGVLDKNTLKSFMAITGSDDNPVWTFGHERIPDNFYGRNDLDAYTIPYFNTDVLYIAETQPEILAIGCNQNKVDSFDAIDVNTISNGAYTVQQVAKNPVCFATEFALAELPALTGLSSLVLSPLTKVLNSVTSGLNCASIGNVNTSALAVCPGLTFYGGPTAPVAKGAIQS</sequence>